<dbReference type="PANTHER" id="PTHR32182:SF0">
    <property type="entry name" value="DNA REPLICATION AND REPAIR PROTEIN RECF"/>
    <property type="match status" value="1"/>
</dbReference>
<feature type="non-terminal residue" evidence="2">
    <location>
        <position position="229"/>
    </location>
</feature>
<reference evidence="2" key="1">
    <citation type="journal article" date="2018" name="Genome Biol.">
        <title>SKESA: strategic k-mer extension for scrupulous assemblies.</title>
        <authorList>
            <person name="Souvorov A."/>
            <person name="Agarwala R."/>
            <person name="Lipman D.J."/>
        </authorList>
    </citation>
    <scope>NUCLEOTIDE SEQUENCE</scope>
    <source>
        <strain evidence="2">MA.NL_O9</strain>
    </source>
</reference>
<dbReference type="AlphaFoldDB" id="A0A759DHQ9"/>
<dbReference type="SUPFAM" id="SSF52540">
    <property type="entry name" value="P-loop containing nucleoside triphosphate hydrolases"/>
    <property type="match status" value="1"/>
</dbReference>
<dbReference type="InterPro" id="IPR041685">
    <property type="entry name" value="AAA_GajA/Old/RecF-like"/>
</dbReference>
<sequence length="229" mass="26315">MPLITRLMLQNFKKFPELDLRFSNDRNILVGDNESGKSTILLALDLVLSDSRHRVEALGVESLLSQSAVRHFQEGERRADQLPVLTADVFLSNGGEPDLNGRQNLAGIDADGLRMRIAPMMEEYGQDIHHVLQQDPDNFPYEYYSVQFSTFSGGHFAGFRRYLRHLFLDSARIDNEHAAQEYTRTVYSVNVPVADRYRLENSYRQQKMHFCARHLSAINDTLKTYQFGV</sequence>
<keyword evidence="2" id="KW-0547">Nucleotide-binding</keyword>
<dbReference type="GO" id="GO:0005524">
    <property type="term" value="F:ATP binding"/>
    <property type="evidence" value="ECO:0007669"/>
    <property type="project" value="UniProtKB-KW"/>
</dbReference>
<organism evidence="2">
    <name type="scientific">Salmonella enterica</name>
    <name type="common">Salmonella choleraesuis</name>
    <dbReference type="NCBI Taxonomy" id="28901"/>
    <lineage>
        <taxon>Bacteria</taxon>
        <taxon>Pseudomonadati</taxon>
        <taxon>Pseudomonadota</taxon>
        <taxon>Gammaproteobacteria</taxon>
        <taxon>Enterobacterales</taxon>
        <taxon>Enterobacteriaceae</taxon>
        <taxon>Salmonella</taxon>
    </lineage>
</organism>
<proteinExistence type="predicted"/>
<keyword evidence="2" id="KW-0067">ATP-binding</keyword>
<protein>
    <submittedName>
        <fullName evidence="2">ATP-binding protein</fullName>
    </submittedName>
</protein>
<gene>
    <name evidence="2" type="ORF">G8U85_004702</name>
</gene>
<dbReference type="GO" id="GO:0006302">
    <property type="term" value="P:double-strand break repair"/>
    <property type="evidence" value="ECO:0007669"/>
    <property type="project" value="TreeGrafter"/>
</dbReference>
<evidence type="ECO:0000259" key="1">
    <source>
        <dbReference type="Pfam" id="PF13175"/>
    </source>
</evidence>
<evidence type="ECO:0000313" key="2">
    <source>
        <dbReference type="EMBL" id="HAG1726040.1"/>
    </source>
</evidence>
<accession>A0A759DHQ9</accession>
<feature type="domain" description="Endonuclease GajA/Old nuclease/RecF-like AAA" evidence="1">
    <location>
        <begin position="4"/>
        <end position="54"/>
    </location>
</feature>
<dbReference type="InterPro" id="IPR027417">
    <property type="entry name" value="P-loop_NTPase"/>
</dbReference>
<dbReference type="Gene3D" id="3.40.50.300">
    <property type="entry name" value="P-loop containing nucleotide triphosphate hydrolases"/>
    <property type="match status" value="1"/>
</dbReference>
<dbReference type="EMBL" id="DAAXNC010000059">
    <property type="protein sequence ID" value="HAG1726040.1"/>
    <property type="molecule type" value="Genomic_DNA"/>
</dbReference>
<name>A0A759DHQ9_SALER</name>
<dbReference type="PANTHER" id="PTHR32182">
    <property type="entry name" value="DNA REPLICATION AND REPAIR PROTEIN RECF"/>
    <property type="match status" value="1"/>
</dbReference>
<dbReference type="GO" id="GO:0000731">
    <property type="term" value="P:DNA synthesis involved in DNA repair"/>
    <property type="evidence" value="ECO:0007669"/>
    <property type="project" value="TreeGrafter"/>
</dbReference>
<comment type="caution">
    <text evidence="2">The sequence shown here is derived from an EMBL/GenBank/DDBJ whole genome shotgun (WGS) entry which is preliminary data.</text>
</comment>
<dbReference type="Pfam" id="PF13175">
    <property type="entry name" value="AAA_15"/>
    <property type="match status" value="1"/>
</dbReference>
<reference evidence="2" key="2">
    <citation type="submission" date="2020-02" db="EMBL/GenBank/DDBJ databases">
        <authorList>
            <consortium name="NCBI Pathogen Detection Project"/>
        </authorList>
    </citation>
    <scope>NUCLEOTIDE SEQUENCE</scope>
    <source>
        <strain evidence="2">MA.NL_O9</strain>
    </source>
</reference>